<evidence type="ECO:0008006" key="5">
    <source>
        <dbReference type="Google" id="ProtNLM"/>
    </source>
</evidence>
<feature type="region of interest" description="Disordered" evidence="1">
    <location>
        <begin position="1961"/>
        <end position="1981"/>
    </location>
</feature>
<dbReference type="InterPro" id="IPR013783">
    <property type="entry name" value="Ig-like_fold"/>
</dbReference>
<evidence type="ECO:0000313" key="4">
    <source>
        <dbReference type="Proteomes" id="UP001597510"/>
    </source>
</evidence>
<proteinExistence type="predicted"/>
<keyword evidence="2" id="KW-0812">Transmembrane</keyword>
<dbReference type="CDD" id="cd00146">
    <property type="entry name" value="PKD"/>
    <property type="match status" value="1"/>
</dbReference>
<evidence type="ECO:0000256" key="1">
    <source>
        <dbReference type="SAM" id="MobiDB-lite"/>
    </source>
</evidence>
<keyword evidence="2" id="KW-0472">Membrane</keyword>
<accession>A0ABW5J9U4</accession>
<feature type="region of interest" description="Disordered" evidence="1">
    <location>
        <begin position="1483"/>
        <end position="1514"/>
    </location>
</feature>
<keyword evidence="2" id="KW-1133">Transmembrane helix</keyword>
<gene>
    <name evidence="3" type="ORF">ACFSR2_18040</name>
</gene>
<dbReference type="EMBL" id="JBHULC010000022">
    <property type="protein sequence ID" value="MFD2522806.1"/>
    <property type="molecule type" value="Genomic_DNA"/>
</dbReference>
<protein>
    <recommendedName>
        <fullName evidence="5">PKD domain-containing protein</fullName>
    </recommendedName>
</protein>
<keyword evidence="4" id="KW-1185">Reference proteome</keyword>
<comment type="caution">
    <text evidence="3">The sequence shown here is derived from an EMBL/GenBank/DDBJ whole genome shotgun (WGS) entry which is preliminary data.</text>
</comment>
<dbReference type="Gene3D" id="2.60.40.10">
    <property type="entry name" value="Immunoglobulins"/>
    <property type="match status" value="1"/>
</dbReference>
<evidence type="ECO:0000313" key="3">
    <source>
        <dbReference type="EMBL" id="MFD2522806.1"/>
    </source>
</evidence>
<dbReference type="RefSeq" id="WP_340239441.1">
    <property type="nucleotide sequence ID" value="NZ_JBBEWC010000013.1"/>
</dbReference>
<sequence>MKKLYSYTYVYLAVFICLHYNIFAKTTDNPPLILKPTPVKALPVRFKPLPFKPLYLNKVDVYEFDQKAYVFKKNTSALPVLTAQEWQTVSNDPIRFTLMPNKRYAKVGEEIELTLTAELLNISPLLMFTFEELREYTLKVILPKDFIQTGGTYYDFISDKLNPANPRKTYTIKGRYLAKPTIDDCFEVLRKLNNEVFILKAKQCPLITEVDMASINTVIAADSLKNTRAITAIDLSKVKFTYTVHTTGRNPEQLPETPSIIYYNCYRWDNYSFSTMLDSVGRAEIIRNGGSDNWEMIQKNGNTILNQYSDCGQGFAGLYSSILASTTSITSTIKIYGSNVCPTPGNAVPIYTKSITYTIDRVSTPAHCVSQPVSFTITTNSTNLCPGNSTTITASNNCAGIITWKKNDVTYGNGGGSIVVSEAGTYKATCSNPSTTSNSIIISTSTSPAAPTVATDKSTLTPGEYASLTANNCSGTVLWTGPNNYAAVGSQVSVNKSGNYNAKCQTTCNGSTYYSGLSSAISISTAPLRIDVNKTQITPGESVTLTAIGCTNGYIKWKINDNLQATSDNPFTFNSSGFYSASCNSWDATYTSDWVTVFIHQLPANTPTITANKTRAYNNESITLTATGCTTYYWAIPVRLPDGSYVTPTPYPSSTSGSRTVTGPANYSVSCTNQGPWTNVTVYPSHPGDITISSNKTVANNDEAVQLSANGDCPSNAGIQWKIAGVSSWTTRNESKTVYGPGTYEARCIVDDLSYGSWASIRINAPAPGGITITSSKTSAASTELVTLRANGCTGEVVWTLPNNTEVRGSDILYATGPGTYKAKCVRFGLNGEIASIVIQTKPNDAPRFYATQSVAAANQMFQLVAENCPNNYVQWGVPKLDANGNIYYDYANFFTTLIVRGPGTYKVRCNEGNHTDFQDIIVFPSSSDALVIVANKARVLPTESVSLTAFGCPNGIVTWELGTSNVVGVQLNTSGPGTYKARCTGDPTNNGDYAAATILPNGSIVPSLSADKNTACSDEDVQVDAFSGSCPTGWPFQWQLVKNDKIDYWLNNRNAIENFGENYGDVFEIVSGNSITRRGPRVYYVRCLKPDGTWIGEFKDKSFIVEPVFPEYLRASNNGPALMGATGIKVAVTEVPGPNITYSWTGPAGSGFSSNVRNPTITGLTEAKSGIYTVTVRKTAPVACSVTATTNLVVSGCSDIRIKATDPVTGTETYSLPIVADQVNQYGTLALSPVYNDGTAIPYSSFTWTKTDGTTSTGEYLIVNTPGIYKVKVTPNGSTTGCTTISYIIKENFHIEQWEKAQNLNFKDGTAVTVIPILHKSIEKAAILYDLGIKNDPVSKNAVVSKLLRYTLPNGAKQSEVLYIIPTPYYLAHNNNLINGNNLDGFVLTFTETERKFLGGWYYHNGSPIFRVKMDFNLFAEGRNCKGKVCWTQIARTQEGDYTSEDFAYYPYGCSDPTRVEDFVEPGSKLVLAIPTSCVDNPTRHLNNDSNTNTNPNPPESPWNNTPTGAGDPLWEWNKPRGGGGSFSNYSPYTPTILKDDYDFNNTALNQYVNGITKILSEVGNRYPNLNEFSDSEFSLLLNLIQTALRKSLPNDASSINFNNITPLVVNAFRNSDYQSVAYSLINSFGPLQTGNPNVIRNAILNNVDNIVNSFYALSTISKTLASTSGQNLANNIVNILQTQGKDVSKTLLLYENNIYMSEVDLQNLWTGLGGNINNPQTIINSDGVEIIFKPETENNEAKLTFNRNGFTISIEKDFGLKEIYSTLAATPRVTLFEEFKKNTVAMKAFANILKTQEGANFINQFKPTGIHKNVYLILGSPKLGGVRLGATYMLEYPPGVQRFQIGSNLGYDVKTAVLAEVNLRPMDETLDANPKYKTLEYVTATMAHEFFAHVQEDLDRLARAYPLAVNSTNYTALLNCIKDSADPDHRKLARGEITKLNNIISQLDVLTNSKKHAQAYTDDKNTHSKDKDNPTSPCN</sequence>
<evidence type="ECO:0000256" key="2">
    <source>
        <dbReference type="SAM" id="Phobius"/>
    </source>
</evidence>
<name>A0ABW5J9U4_9BACT</name>
<reference evidence="4" key="1">
    <citation type="journal article" date="2019" name="Int. J. Syst. Evol. Microbiol.">
        <title>The Global Catalogue of Microorganisms (GCM) 10K type strain sequencing project: providing services to taxonomists for standard genome sequencing and annotation.</title>
        <authorList>
            <consortium name="The Broad Institute Genomics Platform"/>
            <consortium name="The Broad Institute Genome Sequencing Center for Infectious Disease"/>
            <person name="Wu L."/>
            <person name="Ma J."/>
        </authorList>
    </citation>
    <scope>NUCLEOTIDE SEQUENCE [LARGE SCALE GENOMIC DNA]</scope>
    <source>
        <strain evidence="4">KCTC 52344</strain>
    </source>
</reference>
<feature type="transmembrane region" description="Helical" evidence="2">
    <location>
        <begin position="7"/>
        <end position="24"/>
    </location>
</feature>
<organism evidence="3 4">
    <name type="scientific">Emticicia soli</name>
    <dbReference type="NCBI Taxonomy" id="2027878"/>
    <lineage>
        <taxon>Bacteria</taxon>
        <taxon>Pseudomonadati</taxon>
        <taxon>Bacteroidota</taxon>
        <taxon>Cytophagia</taxon>
        <taxon>Cytophagales</taxon>
        <taxon>Leadbetterellaceae</taxon>
        <taxon>Emticicia</taxon>
    </lineage>
</organism>
<dbReference type="Proteomes" id="UP001597510">
    <property type="component" value="Unassembled WGS sequence"/>
</dbReference>
<feature type="compositionally biased region" description="Basic and acidic residues" evidence="1">
    <location>
        <begin position="1963"/>
        <end position="1975"/>
    </location>
</feature>